<protein>
    <submittedName>
        <fullName evidence="4">Purine nucleosidase</fullName>
        <ecNumber evidence="4">3.2.2.1</ecNumber>
    </submittedName>
</protein>
<keyword evidence="5" id="KW-1185">Reference proteome</keyword>
<sequence length="320" mass="33518">MPLNQPAKTLWIDTDTGSDDAVALVMAFQNPNVEIAGISVVAGNISLEKALQNALYTRELCGAQHIPVYAGLAVPLIRGPFHAENVHGEDGMGDIGLPLSGRVADEGHAIDRMIETILARPGEITLVTLGPLTNVAVALAREPKLATAVKHCVIMGGIGDGPGNVTPAAEFNIYADPDAARMVFQSGMPIVMCGWEISCRHAVVEPADTDELKRVGGALGAFCVDIQRFLVEFATKISGLPGIDLPDPITMAIAIDPSIVTKSSEAYVEVVNADGPALGQTIVDRKLHAGKPVNATVVDSASRDGFMKMLTDAVTRPVGG</sequence>
<name>A0ABU0M1G5_9HYPH</name>
<feature type="domain" description="Inosine/uridine-preferring nucleoside hydrolase" evidence="3">
    <location>
        <begin position="10"/>
        <end position="307"/>
    </location>
</feature>
<dbReference type="InterPro" id="IPR023186">
    <property type="entry name" value="IUNH"/>
</dbReference>
<dbReference type="Proteomes" id="UP001223743">
    <property type="component" value="Unassembled WGS sequence"/>
</dbReference>
<evidence type="ECO:0000313" key="4">
    <source>
        <dbReference type="EMBL" id="MDQ0514796.1"/>
    </source>
</evidence>
<accession>A0ABU0M1G5</accession>
<dbReference type="InterPro" id="IPR001910">
    <property type="entry name" value="Inosine/uridine_hydrolase_dom"/>
</dbReference>
<proteinExistence type="predicted"/>
<dbReference type="InterPro" id="IPR036452">
    <property type="entry name" value="Ribo_hydro-like"/>
</dbReference>
<evidence type="ECO:0000259" key="3">
    <source>
        <dbReference type="Pfam" id="PF01156"/>
    </source>
</evidence>
<dbReference type="Pfam" id="PF01156">
    <property type="entry name" value="IU_nuc_hydro"/>
    <property type="match status" value="1"/>
</dbReference>
<gene>
    <name evidence="4" type="ORF">QO015_000409</name>
</gene>
<dbReference type="PANTHER" id="PTHR12304:SF4">
    <property type="entry name" value="URIDINE NUCLEOSIDASE"/>
    <property type="match status" value="1"/>
</dbReference>
<organism evidence="4 5">
    <name type="scientific">Kaistia geumhonensis</name>
    <dbReference type="NCBI Taxonomy" id="410839"/>
    <lineage>
        <taxon>Bacteria</taxon>
        <taxon>Pseudomonadati</taxon>
        <taxon>Pseudomonadota</taxon>
        <taxon>Alphaproteobacteria</taxon>
        <taxon>Hyphomicrobiales</taxon>
        <taxon>Kaistiaceae</taxon>
        <taxon>Kaistia</taxon>
    </lineage>
</organism>
<dbReference type="PROSITE" id="PS01247">
    <property type="entry name" value="IUNH"/>
    <property type="match status" value="1"/>
</dbReference>
<dbReference type="GO" id="GO:0008477">
    <property type="term" value="F:purine nucleosidase activity"/>
    <property type="evidence" value="ECO:0007669"/>
    <property type="project" value="UniProtKB-EC"/>
</dbReference>
<keyword evidence="2 4" id="KW-0326">Glycosidase</keyword>
<dbReference type="SUPFAM" id="SSF53590">
    <property type="entry name" value="Nucleoside hydrolase"/>
    <property type="match status" value="1"/>
</dbReference>
<comment type="caution">
    <text evidence="4">The sequence shown here is derived from an EMBL/GenBank/DDBJ whole genome shotgun (WGS) entry which is preliminary data.</text>
</comment>
<keyword evidence="1 4" id="KW-0378">Hydrolase</keyword>
<dbReference type="InterPro" id="IPR015910">
    <property type="entry name" value="I/U_nuclsd_hydro_CS"/>
</dbReference>
<dbReference type="Gene3D" id="3.90.245.10">
    <property type="entry name" value="Ribonucleoside hydrolase-like"/>
    <property type="match status" value="1"/>
</dbReference>
<dbReference type="EMBL" id="JAUSWJ010000001">
    <property type="protein sequence ID" value="MDQ0514796.1"/>
    <property type="molecule type" value="Genomic_DNA"/>
</dbReference>
<dbReference type="RefSeq" id="WP_266281779.1">
    <property type="nucleotide sequence ID" value="NZ_JAPKNF010000001.1"/>
</dbReference>
<reference evidence="4 5" key="1">
    <citation type="submission" date="2023-07" db="EMBL/GenBank/DDBJ databases">
        <title>Genomic Encyclopedia of Type Strains, Phase IV (KMG-IV): sequencing the most valuable type-strain genomes for metagenomic binning, comparative biology and taxonomic classification.</title>
        <authorList>
            <person name="Goeker M."/>
        </authorList>
    </citation>
    <scope>NUCLEOTIDE SEQUENCE [LARGE SCALE GENOMIC DNA]</scope>
    <source>
        <strain evidence="4 5">B1-1</strain>
    </source>
</reference>
<evidence type="ECO:0000313" key="5">
    <source>
        <dbReference type="Proteomes" id="UP001223743"/>
    </source>
</evidence>
<evidence type="ECO:0000256" key="2">
    <source>
        <dbReference type="ARBA" id="ARBA00023295"/>
    </source>
</evidence>
<dbReference type="EC" id="3.2.2.1" evidence="4"/>
<dbReference type="PANTHER" id="PTHR12304">
    <property type="entry name" value="INOSINE-URIDINE PREFERRING NUCLEOSIDE HYDROLASE"/>
    <property type="match status" value="1"/>
</dbReference>
<evidence type="ECO:0000256" key="1">
    <source>
        <dbReference type="ARBA" id="ARBA00022801"/>
    </source>
</evidence>